<dbReference type="PANTHER" id="PTHR34180:SF1">
    <property type="entry name" value="BETA-ALANYL-DOPAMINE_CARCININE HYDROLASE"/>
    <property type="match status" value="1"/>
</dbReference>
<dbReference type="EMBL" id="JAIWYP010000030">
    <property type="protein sequence ID" value="KAH3691765.1"/>
    <property type="molecule type" value="Genomic_DNA"/>
</dbReference>
<organism evidence="2 3">
    <name type="scientific">Dreissena polymorpha</name>
    <name type="common">Zebra mussel</name>
    <name type="synonym">Mytilus polymorpha</name>
    <dbReference type="NCBI Taxonomy" id="45954"/>
    <lineage>
        <taxon>Eukaryota</taxon>
        <taxon>Metazoa</taxon>
        <taxon>Spiralia</taxon>
        <taxon>Lophotrochozoa</taxon>
        <taxon>Mollusca</taxon>
        <taxon>Bivalvia</taxon>
        <taxon>Autobranchia</taxon>
        <taxon>Heteroconchia</taxon>
        <taxon>Euheterodonta</taxon>
        <taxon>Imparidentia</taxon>
        <taxon>Neoheterodontei</taxon>
        <taxon>Myida</taxon>
        <taxon>Dreissenoidea</taxon>
        <taxon>Dreissenidae</taxon>
        <taxon>Dreissena</taxon>
    </lineage>
</organism>
<protein>
    <recommendedName>
        <fullName evidence="1">Peptidase C45 hydrolase domain-containing protein</fullName>
    </recommendedName>
</protein>
<keyword evidence="3" id="KW-1185">Reference proteome</keyword>
<evidence type="ECO:0000313" key="2">
    <source>
        <dbReference type="EMBL" id="KAH3691765.1"/>
    </source>
</evidence>
<proteinExistence type="predicted"/>
<accession>A0A9D3Y390</accession>
<sequence>MQPTGSPHYVHANQYKYFQGGKQEHYQHSIDRARVAESLPPPTDMAGICAILGDSSHPEHPIYRVPTLARSATLTTAVFDFHRKEMHVFNANPKTNKPLFVVPFLE</sequence>
<reference evidence="2" key="1">
    <citation type="journal article" date="2019" name="bioRxiv">
        <title>The Genome of the Zebra Mussel, Dreissena polymorpha: A Resource for Invasive Species Research.</title>
        <authorList>
            <person name="McCartney M.A."/>
            <person name="Auch B."/>
            <person name="Kono T."/>
            <person name="Mallez S."/>
            <person name="Zhang Y."/>
            <person name="Obille A."/>
            <person name="Becker A."/>
            <person name="Abrahante J.E."/>
            <person name="Garbe J."/>
            <person name="Badalamenti J.P."/>
            <person name="Herman A."/>
            <person name="Mangelson H."/>
            <person name="Liachko I."/>
            <person name="Sullivan S."/>
            <person name="Sone E.D."/>
            <person name="Koren S."/>
            <person name="Silverstein K.A.T."/>
            <person name="Beckman K.B."/>
            <person name="Gohl D.M."/>
        </authorList>
    </citation>
    <scope>NUCLEOTIDE SEQUENCE</scope>
    <source>
        <strain evidence="2">Duluth1</strain>
        <tissue evidence="2">Whole animal</tissue>
    </source>
</reference>
<comment type="caution">
    <text evidence="2">The sequence shown here is derived from an EMBL/GenBank/DDBJ whole genome shotgun (WGS) entry which is preliminary data.</text>
</comment>
<dbReference type="AlphaFoldDB" id="A0A9D3Y390"/>
<dbReference type="InterPro" id="IPR005079">
    <property type="entry name" value="Peptidase_C45_hydrolase"/>
</dbReference>
<dbReference type="Gene3D" id="3.60.60.10">
    <property type="entry name" value="Penicillin V Acylase, Chain A"/>
    <property type="match status" value="1"/>
</dbReference>
<dbReference type="InterPro" id="IPR047801">
    <property type="entry name" value="Peptidase_C45"/>
</dbReference>
<dbReference type="Pfam" id="PF03417">
    <property type="entry name" value="AAT"/>
    <property type="match status" value="1"/>
</dbReference>
<evidence type="ECO:0000259" key="1">
    <source>
        <dbReference type="Pfam" id="PF03417"/>
    </source>
</evidence>
<gene>
    <name evidence="2" type="ORF">DPMN_192296</name>
</gene>
<dbReference type="Proteomes" id="UP000828390">
    <property type="component" value="Unassembled WGS sequence"/>
</dbReference>
<dbReference type="PANTHER" id="PTHR34180">
    <property type="entry name" value="PEPTIDASE C45"/>
    <property type="match status" value="1"/>
</dbReference>
<reference evidence="2" key="2">
    <citation type="submission" date="2020-11" db="EMBL/GenBank/DDBJ databases">
        <authorList>
            <person name="McCartney M.A."/>
            <person name="Auch B."/>
            <person name="Kono T."/>
            <person name="Mallez S."/>
            <person name="Becker A."/>
            <person name="Gohl D.M."/>
            <person name="Silverstein K.A.T."/>
            <person name="Koren S."/>
            <person name="Bechman K.B."/>
            <person name="Herman A."/>
            <person name="Abrahante J.E."/>
            <person name="Garbe J."/>
        </authorList>
    </citation>
    <scope>NUCLEOTIDE SEQUENCE</scope>
    <source>
        <strain evidence="2">Duluth1</strain>
        <tissue evidence="2">Whole animal</tissue>
    </source>
</reference>
<feature type="domain" description="Peptidase C45 hydrolase" evidence="1">
    <location>
        <begin position="7"/>
        <end position="94"/>
    </location>
</feature>
<evidence type="ECO:0000313" key="3">
    <source>
        <dbReference type="Proteomes" id="UP000828390"/>
    </source>
</evidence>
<name>A0A9D3Y390_DREPO</name>